<feature type="non-terminal residue" evidence="1">
    <location>
        <position position="86"/>
    </location>
</feature>
<feature type="non-terminal residue" evidence="1">
    <location>
        <position position="1"/>
    </location>
</feature>
<proteinExistence type="predicted"/>
<gene>
    <name evidence="1" type="primary">ORF25857</name>
</gene>
<accession>A0A0B6YJK6</accession>
<name>A0A0B6YJK6_9EUPU</name>
<dbReference type="AlphaFoldDB" id="A0A0B6YJK6"/>
<organism evidence="1">
    <name type="scientific">Arion vulgaris</name>
    <dbReference type="NCBI Taxonomy" id="1028688"/>
    <lineage>
        <taxon>Eukaryota</taxon>
        <taxon>Metazoa</taxon>
        <taxon>Spiralia</taxon>
        <taxon>Lophotrochozoa</taxon>
        <taxon>Mollusca</taxon>
        <taxon>Gastropoda</taxon>
        <taxon>Heterobranchia</taxon>
        <taxon>Euthyneura</taxon>
        <taxon>Panpulmonata</taxon>
        <taxon>Eupulmonata</taxon>
        <taxon>Stylommatophora</taxon>
        <taxon>Helicina</taxon>
        <taxon>Arionoidea</taxon>
        <taxon>Arionidae</taxon>
        <taxon>Arion</taxon>
    </lineage>
</organism>
<reference evidence="1" key="1">
    <citation type="submission" date="2014-12" db="EMBL/GenBank/DDBJ databases">
        <title>Insight into the proteome of Arion vulgaris.</title>
        <authorList>
            <person name="Aradska J."/>
            <person name="Bulat T."/>
            <person name="Smidak R."/>
            <person name="Sarate P."/>
            <person name="Gangsoo J."/>
            <person name="Sialana F."/>
            <person name="Bilban M."/>
            <person name="Lubec G."/>
        </authorList>
    </citation>
    <scope>NUCLEOTIDE SEQUENCE</scope>
    <source>
        <tissue evidence="1">Skin</tissue>
    </source>
</reference>
<evidence type="ECO:0000313" key="1">
    <source>
        <dbReference type="EMBL" id="CEK55715.1"/>
    </source>
</evidence>
<protein>
    <submittedName>
        <fullName evidence="1">Uncharacterized protein</fullName>
    </submittedName>
</protein>
<sequence length="86" mass="8958">QNPPLATGHTYIVQSHHEMKNFNKSARPIAPAPPTQQLQNLSARSVQSVQANIPSIISPSLAAGNSESLLSLNLVTTSASSGLGTI</sequence>
<dbReference type="EMBL" id="HACG01008850">
    <property type="protein sequence ID" value="CEK55715.1"/>
    <property type="molecule type" value="Transcribed_RNA"/>
</dbReference>